<feature type="domain" description="Cadherin" evidence="11">
    <location>
        <begin position="677"/>
        <end position="789"/>
    </location>
</feature>
<evidence type="ECO:0000259" key="11">
    <source>
        <dbReference type="PROSITE" id="PS50268"/>
    </source>
</evidence>
<dbReference type="InterPro" id="IPR015919">
    <property type="entry name" value="Cadherin-like_sf"/>
</dbReference>
<keyword evidence="13" id="KW-1185">Reference proteome</keyword>
<feature type="domain" description="Cadherin" evidence="11">
    <location>
        <begin position="411"/>
        <end position="563"/>
    </location>
</feature>
<feature type="chain" id="PRO_5042263319" description="Cadherin domain-containing protein" evidence="10">
    <location>
        <begin position="29"/>
        <end position="2581"/>
    </location>
</feature>
<dbReference type="GO" id="GO:0005509">
    <property type="term" value="F:calcium ion binding"/>
    <property type="evidence" value="ECO:0007669"/>
    <property type="project" value="UniProtKB-UniRule"/>
</dbReference>
<dbReference type="Gene3D" id="2.60.40.60">
    <property type="entry name" value="Cadherins"/>
    <property type="match status" value="21"/>
</dbReference>
<feature type="domain" description="Cadherin" evidence="11">
    <location>
        <begin position="1664"/>
        <end position="1773"/>
    </location>
</feature>
<evidence type="ECO:0000256" key="5">
    <source>
        <dbReference type="ARBA" id="ARBA00022889"/>
    </source>
</evidence>
<feature type="domain" description="Cadherin" evidence="11">
    <location>
        <begin position="585"/>
        <end position="676"/>
    </location>
</feature>
<dbReference type="PROSITE" id="PS50268">
    <property type="entry name" value="CADHERIN_2"/>
    <property type="match status" value="22"/>
</dbReference>
<comment type="caution">
    <text evidence="12">The sequence shown here is derived from an EMBL/GenBank/DDBJ whole genome shotgun (WGS) entry which is preliminary data.</text>
</comment>
<dbReference type="CDD" id="cd11304">
    <property type="entry name" value="Cadherin_repeat"/>
    <property type="match status" value="20"/>
</dbReference>
<keyword evidence="2" id="KW-0812">Transmembrane</keyword>
<feature type="domain" description="Cadherin" evidence="11">
    <location>
        <begin position="2095"/>
        <end position="2203"/>
    </location>
</feature>
<evidence type="ECO:0000256" key="1">
    <source>
        <dbReference type="ARBA" id="ARBA00004370"/>
    </source>
</evidence>
<evidence type="ECO:0000256" key="8">
    <source>
        <dbReference type="ARBA" id="ARBA00023180"/>
    </source>
</evidence>
<feature type="domain" description="Cadherin" evidence="11">
    <location>
        <begin position="55"/>
        <end position="164"/>
    </location>
</feature>
<dbReference type="SMART" id="SM00112">
    <property type="entry name" value="CA"/>
    <property type="match status" value="20"/>
</dbReference>
<feature type="domain" description="Cadherin" evidence="11">
    <location>
        <begin position="1124"/>
        <end position="1228"/>
    </location>
</feature>
<feature type="signal peptide" evidence="10">
    <location>
        <begin position="1"/>
        <end position="28"/>
    </location>
</feature>
<dbReference type="PROSITE" id="PS00232">
    <property type="entry name" value="CADHERIN_1"/>
    <property type="match status" value="3"/>
</dbReference>
<dbReference type="InterPro" id="IPR020894">
    <property type="entry name" value="Cadherin_CS"/>
</dbReference>
<accession>A0AAE0S3W3</accession>
<feature type="domain" description="Cadherin" evidence="11">
    <location>
        <begin position="1337"/>
        <end position="1436"/>
    </location>
</feature>
<dbReference type="Pfam" id="PF00028">
    <property type="entry name" value="Cadherin"/>
    <property type="match status" value="15"/>
</dbReference>
<keyword evidence="5" id="KW-0130">Cell adhesion</keyword>
<name>A0AAE0S3W3_9BIVA</name>
<feature type="domain" description="Cadherin" evidence="11">
    <location>
        <begin position="790"/>
        <end position="895"/>
    </location>
</feature>
<dbReference type="Proteomes" id="UP001195483">
    <property type="component" value="Unassembled WGS sequence"/>
</dbReference>
<feature type="domain" description="Cadherin" evidence="11">
    <location>
        <begin position="314"/>
        <end position="410"/>
    </location>
</feature>
<dbReference type="PRINTS" id="PR00205">
    <property type="entry name" value="CADHERIN"/>
</dbReference>
<evidence type="ECO:0000256" key="7">
    <source>
        <dbReference type="ARBA" id="ARBA00023136"/>
    </source>
</evidence>
<reference evidence="12" key="3">
    <citation type="submission" date="2023-05" db="EMBL/GenBank/DDBJ databases">
        <authorList>
            <person name="Smith C.H."/>
        </authorList>
    </citation>
    <scope>NUCLEOTIDE SEQUENCE</scope>
    <source>
        <strain evidence="12">CHS0354</strain>
        <tissue evidence="12">Mantle</tissue>
    </source>
</reference>
<keyword evidence="7" id="KW-0472">Membrane</keyword>
<dbReference type="EMBL" id="JAEAOA010001118">
    <property type="protein sequence ID" value="KAK3584485.1"/>
    <property type="molecule type" value="Genomic_DNA"/>
</dbReference>
<feature type="domain" description="Cadherin" evidence="11">
    <location>
        <begin position="2310"/>
        <end position="2423"/>
    </location>
</feature>
<keyword evidence="8" id="KW-0325">Glycoprotein</keyword>
<keyword evidence="4 9" id="KW-0106">Calcium</keyword>
<feature type="domain" description="Cadherin" evidence="11">
    <location>
        <begin position="2204"/>
        <end position="2309"/>
    </location>
</feature>
<feature type="domain" description="Cadherin" evidence="11">
    <location>
        <begin position="1991"/>
        <end position="2094"/>
    </location>
</feature>
<evidence type="ECO:0000256" key="2">
    <source>
        <dbReference type="ARBA" id="ARBA00022692"/>
    </source>
</evidence>
<organism evidence="12 13">
    <name type="scientific">Potamilus streckersoni</name>
    <dbReference type="NCBI Taxonomy" id="2493646"/>
    <lineage>
        <taxon>Eukaryota</taxon>
        <taxon>Metazoa</taxon>
        <taxon>Spiralia</taxon>
        <taxon>Lophotrochozoa</taxon>
        <taxon>Mollusca</taxon>
        <taxon>Bivalvia</taxon>
        <taxon>Autobranchia</taxon>
        <taxon>Heteroconchia</taxon>
        <taxon>Palaeoheterodonta</taxon>
        <taxon>Unionida</taxon>
        <taxon>Unionoidea</taxon>
        <taxon>Unionidae</taxon>
        <taxon>Ambleminae</taxon>
        <taxon>Lampsilini</taxon>
        <taxon>Potamilus</taxon>
    </lineage>
</organism>
<dbReference type="FunFam" id="2.60.40.60:FF:000116">
    <property type="entry name" value="Dachsous cadherin-related 2"/>
    <property type="match status" value="1"/>
</dbReference>
<proteinExistence type="predicted"/>
<feature type="domain" description="Cadherin" evidence="11">
    <location>
        <begin position="1557"/>
        <end position="1663"/>
    </location>
</feature>
<feature type="domain" description="Cadherin" evidence="11">
    <location>
        <begin position="896"/>
        <end position="1009"/>
    </location>
</feature>
<dbReference type="PANTHER" id="PTHR24026">
    <property type="entry name" value="FAT ATYPICAL CADHERIN-RELATED"/>
    <property type="match status" value="1"/>
</dbReference>
<reference evidence="12" key="2">
    <citation type="journal article" date="2021" name="Genome Biol. Evol.">
        <title>Developing a high-quality reference genome for a parasitic bivalve with doubly uniparental inheritance (Bivalvia: Unionida).</title>
        <authorList>
            <person name="Smith C.H."/>
        </authorList>
    </citation>
    <scope>NUCLEOTIDE SEQUENCE</scope>
    <source>
        <strain evidence="12">CHS0354</strain>
        <tissue evidence="12">Mantle</tissue>
    </source>
</reference>
<gene>
    <name evidence="12" type="ORF">CHS0354_018070</name>
</gene>
<feature type="domain" description="Cadherin" evidence="11">
    <location>
        <begin position="1010"/>
        <end position="1122"/>
    </location>
</feature>
<keyword evidence="6" id="KW-1133">Transmembrane helix</keyword>
<sequence length="2581" mass="280767">MTPLPSDPKPTAILRLLVIIIVIIRTEAQLCVRTDGSTSSTLLLAVDETDQYPNATDPRFRSQIPIYIGGSNGLNNQVQVSLSSTGTYNPNNQFLVQEVNGDGFAYLRLINAIDRDGNVPPPPDPINSLTFQLSCQTRNSIPVVTTIYTVVVTIRDVNDNNPVFNNIPNVLYNVPELSPIGTSIYRVSASDKDSTANGNGNGIVYYNIAGGQAAIPRFLIEEATGILRISERLQYEKQNFFPLTIEAKDNGSPRLSVLGFLNITVLDQNTLRPGFFYSGCATVPSDPFFCIDPQYTATILGSQTGITVAVSPAIIAKDRDLGVQDSIQFFIDRTEPTLYQNYFTVTTNGPDANGYYSPAITLVQPILRTSLPNGQVKIILRASEVNIMEYFEYATLTVNVFSVNQFAPTISTNFFIVQISENAARNTYLQTSSGQLVALTVTDNDLVKGKWFTEKNMPSEEIYLSLKSFLFSAIEEQQALWPGLYTDPYPGYRFATSNPAFSVVTQGTIHYVTLLQENYLDYETNPQFQLQIFATEVNTAEMLTGTITLTVNIVDANDNSPVFPGKVYASSVSAGLYTSSIPVLITTVHATDADSGVFGQISYSITSVENSSGTNATGLFTIDLQGQIRAIGTLVQGQKWTLTVRAADGGTGFNQRVATTAVIIDVTYPGNQPPAFPANNYSITISEGLPPTYSVFQASATDQEGNPFTYSLTNLTASYSNEFIINAITGLITVNTVTAANQLFIGRLDRESRPSFQLLITATETSTLRSATATLNIELADINDNNPLFTNGPFNFFVNESTIGNIGSPLQASDADLVVNPSFPFFFNIPNPDDRTMFSINAQSGQLSVFQPLNYESVQQYKVRVEVFDDAIDRRTGTTTVTINVIDVQDEIPVFVDIAVSTSVNENQGPNSFVVAVTAIDPDSTSNIQFVLTGTDATSFSISQAPIQQGHKGVVGNIYTTINLDYETKNSYQLFVTTVDARNSGLNIVSATATVLISVNDLNEFSPVLSVATQTISFADITASGSILTVVTATDNDDRLGLPNHGVTFSIASVSPSSGTGLFYIHHTDGRLFLVDSFTKDISQPSQYIVSILGTDNGPGTPRTGNLLLTINVQRNQGPPVFSPSQNYFASVNENVAIDTSVITVQAIDSDTVSPYGNVKYSIVPTTFLGSFFFKIIADTGEVRINAALTLDVATSYTTLIEARDGGGLARTATLVVQVNRNLQNPEWIQTMYSTAILENYPLATSFLQLNAVDRDIQAPWNTLVYTLSPTDGVSQNYITIRNDGALTLSRTLVGSAFGSLSFRVLLSDGGSSPRSATSQAQVTVNVTRNQQDPIFFNQVYQATIQESVAIGTSIIDVTAQDSDTNSAFNQISFGVIGDDTAPNFYDVTNLGGGRGRVVTKASLSTEGKDRYVVRVVARDSGTPSRSATAVVLVNIQRNFFRPEWVQSSYIASIGVTQTVGVTFITVSANDADNTAPHKTVNYRIVSSSNNGTNYFKLDKETGAISVSQPLTVDTNKPGFYTLSVEAYDLGTPSLTATSTVPITISVYYNNNPPVFQSINYRFTIDRSTGINQQVYSVLAIDSDPVSQFGRVRYRVVGYPPAPTYFQINEDTGSISTTSISLSSDFNTQYQLFIEAYDNGIPSLTDMEVVTITVNRNLQPPVFNLVTYLQTVDETQVLGETIVRVNATDPDGLNPTDVTYTLSGSFTVSQYFAINSATGEIYVKAPLIRDTSASNRQYTMSVSAMDKGTPPLSSQQLATVTINVRRNNAAPVFINTPYDTQVSQNVAQFVTTIQTVTATDADTDGFNVISYAIRGDDTAISLFSVDSSGRIILTQSLANRPETFYTLLIEARDNGSPARVTYNTFRVTVTRNLFTPEWRYPNSTTAYRLSVSVLETYPFDQTMLTLSGTDADLTAPYNKLVFTLVGDTPAPLYFNVVPSTGDIQLDSALYLDTSSSYILKIRLSDEPGRMNSNTATVTVNVIRNLVTPFFVNEPYDRTIQEGQPLNIRIVTVEARDTGAAYNQIRYSLIGTREALTYFAVNDVTGDVYLNRSLGGVSSVTFTLNVVASDNGVPPKQNSTVFTITINRNQNCPIFSPKIYQASIAENTALGTVLVNVTATDLDTVAPYNTLEYFIKSGTGSDNFVIDSRTGTLKLARSLSIDTSGVFQYSINIGVRDLAPSSCAAIEDAIVFIQVQRNQNPPVFINDPYRVTIAENRPIGDIVTQVTVQDADTVPPFNVVTLTLVGDDDGPTYFGFDPTTRRVTIARNLTMQTGTFHRLRVVAVDGGTPPRSATALAEITILKNLQDPVFSPLSYTTTIDETLPPGSSVLRVTATDADTSSPHNLVSYSLTETQSNSQALSYFAIDKSTGGVYVRQSIYGDATQALVYRFGATCTDNGLPTQRPCTAIASIEIDIRRNRFPPVFVNIPYNFTMDYTKPVNTEVFRVTANDADPSPFNAITYSVIGDGAAAAVFRIQQDGRIFLNLDNSLETTTIYTIRVKAEDNGVPSLSSVETVRVNVNRNLQSPFFQQQQYFTIIQDITSPGTSIFTVSARDTDLAPQVPCGPGLGFRIRVDALWARVRV</sequence>
<evidence type="ECO:0000256" key="9">
    <source>
        <dbReference type="PROSITE-ProRule" id="PRU00043"/>
    </source>
</evidence>
<evidence type="ECO:0000256" key="4">
    <source>
        <dbReference type="ARBA" id="ARBA00022837"/>
    </source>
</evidence>
<reference evidence="12" key="1">
    <citation type="journal article" date="2021" name="Genome Biol. Evol.">
        <title>A High-Quality Reference Genome for a Parasitic Bivalve with Doubly Uniparental Inheritance (Bivalvia: Unionida).</title>
        <authorList>
            <person name="Smith C.H."/>
        </authorList>
    </citation>
    <scope>NUCLEOTIDE SEQUENCE</scope>
    <source>
        <strain evidence="12">CHS0354</strain>
    </source>
</reference>
<feature type="domain" description="Cadherin" evidence="11">
    <location>
        <begin position="1774"/>
        <end position="1869"/>
    </location>
</feature>
<dbReference type="PANTHER" id="PTHR24026:SF133">
    <property type="entry name" value="CADHERIN-RELATED FAMILY MEMBER 2"/>
    <property type="match status" value="1"/>
</dbReference>
<comment type="subcellular location">
    <subcellularLocation>
        <location evidence="1">Membrane</location>
    </subcellularLocation>
</comment>
<keyword evidence="10" id="KW-0732">Signal</keyword>
<feature type="domain" description="Cadherin" evidence="11">
    <location>
        <begin position="1446"/>
        <end position="1556"/>
    </location>
</feature>
<dbReference type="SUPFAM" id="SSF49313">
    <property type="entry name" value="Cadherin-like"/>
    <property type="match status" value="21"/>
</dbReference>
<evidence type="ECO:0000256" key="3">
    <source>
        <dbReference type="ARBA" id="ARBA00022737"/>
    </source>
</evidence>
<evidence type="ECO:0000313" key="12">
    <source>
        <dbReference type="EMBL" id="KAK3584485.1"/>
    </source>
</evidence>
<dbReference type="InterPro" id="IPR002126">
    <property type="entry name" value="Cadherin-like_dom"/>
</dbReference>
<feature type="domain" description="Cadherin" evidence="11">
    <location>
        <begin position="1885"/>
        <end position="1990"/>
    </location>
</feature>
<dbReference type="GO" id="GO:0007156">
    <property type="term" value="P:homophilic cell adhesion via plasma membrane adhesion molecules"/>
    <property type="evidence" value="ECO:0007669"/>
    <property type="project" value="InterPro"/>
</dbReference>
<feature type="domain" description="Cadherin" evidence="11">
    <location>
        <begin position="1229"/>
        <end position="1336"/>
    </location>
</feature>
<evidence type="ECO:0000256" key="10">
    <source>
        <dbReference type="SAM" id="SignalP"/>
    </source>
</evidence>
<feature type="domain" description="Cadherin" evidence="11">
    <location>
        <begin position="174"/>
        <end position="275"/>
    </location>
</feature>
<feature type="domain" description="Cadherin" evidence="11">
    <location>
        <begin position="2424"/>
        <end position="2527"/>
    </location>
</feature>
<evidence type="ECO:0000313" key="13">
    <source>
        <dbReference type="Proteomes" id="UP001195483"/>
    </source>
</evidence>
<protein>
    <recommendedName>
        <fullName evidence="11">Cadherin domain-containing protein</fullName>
    </recommendedName>
</protein>
<evidence type="ECO:0000256" key="6">
    <source>
        <dbReference type="ARBA" id="ARBA00022989"/>
    </source>
</evidence>
<keyword evidence="3" id="KW-0677">Repeat</keyword>
<dbReference type="GO" id="GO:0005886">
    <property type="term" value="C:plasma membrane"/>
    <property type="evidence" value="ECO:0007669"/>
    <property type="project" value="UniProtKB-SubCell"/>
</dbReference>